<sequence length="1240" mass="131786">MRGRAAQGAVTAALTAVAAFVIGLAAGPATGQDHWPAAVDWVRRWPWQVLGVGLVLSVALALLSFRQQNQRDAAADDPLPPSAPEVPGWFVDRAQSAAAAAAVCGRHTAAVGLSTALTGAGGFGKTTLATAVAANRRVRRHFRGRVYTVTIGREVQGRAAIAAKVAETTRFLTGDTTEFDDPALAGDHLGRLLDARPRTLLVLDDVWSRQQLTPFLRGGSGCVRLVTTRDPGLLPSDAARVEVDEMSPAQARALLLHELPPLPSELTGGLLQVTGRWPLLLRLVNRLVAAQDRLGGDPGTYAAQLLTRLRTDGPLAADGPDWDLDDPERRNQAVAASFGAALELLPPGAVDCFTELGVFAEDAAVPVPLVARLWSRTRQLTEDRTRGVCGELARLSLVSLTPADGGHLQLHDVVRDYLRSRLGPEQLRELHGRLADAAAEGLPRARPLDEPEAAADRTAWWETDSGYLLDHLVGHLHAAGREARAEEVAADLRWVETRLRHAGPAAPWSDLEQSGTRHSQLLARSLAQTAHLLTGVESPDVLVGVLHQRLDTQPEWQEQVAARRAQAPRPYLASRWRPPDLPHPALRRTLGITAPDRTLYPLTLSPDGRLLAVAYREAPGGSGASPEPRGPRGPRLTGRVVPARTRRVLEVWDARLGIRRSTTVLPPGTDPRDELPDPYVPLPLRLLFAPDGATLTALSEEGVTEAVWEQATGAWSHPADRAEATFAGASADGSWLVLAHGGRLRVEHRATGRGSATLAVNEAVRAAVVSADGSRLATADSTGEVTLRELPGGNVVTTLAGESPALSLHLSARGDALAVLDEKGWVRHWTARAQHVGRARHLGSRVMALALAPDGSWLATGGADGSIRIQGIGGGRSRGRLYGHTKRVTALVVAAEGEWLASAAADGTVRTWDRAFADAGPALLRSTPRPVRQTVAARNGGWLASLSDDGLVRFWNPFDGSQCDGPEHSEHIRTLAVAPHRDSLTSGGSTLVTADDEGAVVRWDPLTWLPELTLAEQRTDPPTRTACAVAPDGRIALARPGFPPVFRAGRQERTEAATGRRTRLLRALRRLRRGAAESRPAVVFAPNGLVYTLGWGTPTGVRCWDPATAAPAGPPAFRGELVLRDPGPRSRALTLAPDGSWLATADEDGAVRLLDTATGALLARLRVHTGPVTDVVASPDGTLLATTGEDGALTVRTVADHRPLAAARADAALNSLTWVGGSAALVAAGERGLYGFTLHR</sequence>
<dbReference type="InterPro" id="IPR036322">
    <property type="entry name" value="WD40_repeat_dom_sf"/>
</dbReference>
<dbReference type="SUPFAM" id="SSF50978">
    <property type="entry name" value="WD40 repeat-like"/>
    <property type="match status" value="1"/>
</dbReference>
<dbReference type="PRINTS" id="PR00364">
    <property type="entry name" value="DISEASERSIST"/>
</dbReference>
<dbReference type="PANTHER" id="PTHR19879:SF9">
    <property type="entry name" value="TRANSCRIPTION INITIATION FACTOR TFIID SUBUNIT 5"/>
    <property type="match status" value="1"/>
</dbReference>
<evidence type="ECO:0000313" key="6">
    <source>
        <dbReference type="Proteomes" id="UP000031523"/>
    </source>
</evidence>
<dbReference type="SMART" id="SM00320">
    <property type="entry name" value="WD40"/>
    <property type="match status" value="8"/>
</dbReference>
<keyword evidence="1" id="KW-0853">WD repeat</keyword>
<feature type="repeat" description="WD" evidence="1">
    <location>
        <begin position="1165"/>
        <end position="1206"/>
    </location>
</feature>
<dbReference type="PROSITE" id="PS50082">
    <property type="entry name" value="WD_REPEATS_2"/>
    <property type="match status" value="2"/>
</dbReference>
<keyword evidence="3" id="KW-0812">Transmembrane</keyword>
<organism evidence="5 6">
    <name type="scientific">Streptomyces albus (strain ATCC 21838 / DSM 41398 / FERM P-419 / JCM 4703 / NBRC 107858)</name>
    <dbReference type="NCBI Taxonomy" id="1081613"/>
    <lineage>
        <taxon>Bacteria</taxon>
        <taxon>Bacillati</taxon>
        <taxon>Actinomycetota</taxon>
        <taxon>Actinomycetes</taxon>
        <taxon>Kitasatosporales</taxon>
        <taxon>Streptomycetaceae</taxon>
        <taxon>Streptomyces</taxon>
    </lineage>
</organism>
<name>A0A0B5ETN5_STRA4</name>
<dbReference type="GO" id="GO:0043531">
    <property type="term" value="F:ADP binding"/>
    <property type="evidence" value="ECO:0007669"/>
    <property type="project" value="InterPro"/>
</dbReference>
<feature type="transmembrane region" description="Helical" evidence="3">
    <location>
        <begin position="47"/>
        <end position="65"/>
    </location>
</feature>
<dbReference type="Gene3D" id="2.130.10.10">
    <property type="entry name" value="YVTN repeat-like/Quinoprotein amine dehydrogenase"/>
    <property type="match status" value="3"/>
</dbReference>
<dbReference type="PROSITE" id="PS50294">
    <property type="entry name" value="WD_REPEATS_REGION"/>
    <property type="match status" value="1"/>
</dbReference>
<dbReference type="PANTHER" id="PTHR19879">
    <property type="entry name" value="TRANSCRIPTION INITIATION FACTOR TFIID"/>
    <property type="match status" value="1"/>
</dbReference>
<dbReference type="InterPro" id="IPR036388">
    <property type="entry name" value="WH-like_DNA-bd_sf"/>
</dbReference>
<keyword evidence="6" id="KW-1185">Reference proteome</keyword>
<evidence type="ECO:0000256" key="2">
    <source>
        <dbReference type="SAM" id="MobiDB-lite"/>
    </source>
</evidence>
<evidence type="ECO:0000313" key="5">
    <source>
        <dbReference type="EMBL" id="AJE81472.1"/>
    </source>
</evidence>
<dbReference type="Proteomes" id="UP000031523">
    <property type="component" value="Chromosome"/>
</dbReference>
<dbReference type="SUPFAM" id="SSF52540">
    <property type="entry name" value="P-loop containing nucleoside triphosphate hydrolases"/>
    <property type="match status" value="1"/>
</dbReference>
<dbReference type="InterPro" id="IPR015943">
    <property type="entry name" value="WD40/YVTN_repeat-like_dom_sf"/>
</dbReference>
<dbReference type="Pfam" id="PF00931">
    <property type="entry name" value="NB-ARC"/>
    <property type="match status" value="1"/>
</dbReference>
<dbReference type="GO" id="GO:0005829">
    <property type="term" value="C:cytosol"/>
    <property type="evidence" value="ECO:0007669"/>
    <property type="project" value="UniProtKB-ARBA"/>
</dbReference>
<dbReference type="Gene3D" id="1.25.40.370">
    <property type="match status" value="1"/>
</dbReference>
<dbReference type="Gene3D" id="1.10.10.10">
    <property type="entry name" value="Winged helix-like DNA-binding domain superfamily/Winged helix DNA-binding domain"/>
    <property type="match status" value="1"/>
</dbReference>
<dbReference type="Pfam" id="PF00400">
    <property type="entry name" value="WD40"/>
    <property type="match status" value="4"/>
</dbReference>
<protein>
    <submittedName>
        <fullName evidence="5">NB-ARC domain protein</fullName>
    </submittedName>
</protein>
<feature type="region of interest" description="Disordered" evidence="2">
    <location>
        <begin position="618"/>
        <end position="638"/>
    </location>
</feature>
<keyword evidence="3" id="KW-1133">Transmembrane helix</keyword>
<proteinExistence type="predicted"/>
<gene>
    <name evidence="5" type="ORF">SLNWT_1096</name>
</gene>
<dbReference type="InterPro" id="IPR002182">
    <property type="entry name" value="NB-ARC"/>
</dbReference>
<evidence type="ECO:0000256" key="3">
    <source>
        <dbReference type="SAM" id="Phobius"/>
    </source>
</evidence>
<dbReference type="InterPro" id="IPR011044">
    <property type="entry name" value="Quino_amine_DH_bsu"/>
</dbReference>
<evidence type="ECO:0000256" key="1">
    <source>
        <dbReference type="PROSITE-ProRule" id="PRU00221"/>
    </source>
</evidence>
<dbReference type="InterPro" id="IPR027417">
    <property type="entry name" value="P-loop_NTPase"/>
</dbReference>
<feature type="domain" description="NB-ARC" evidence="4">
    <location>
        <begin position="116"/>
        <end position="233"/>
    </location>
</feature>
<dbReference type="AlphaFoldDB" id="A0A0B5ETN5"/>
<dbReference type="SUPFAM" id="SSF50969">
    <property type="entry name" value="YVTN repeat-like/Quinoprotein amine dehydrogenase"/>
    <property type="match status" value="1"/>
</dbReference>
<dbReference type="KEGG" id="sals:SLNWT_1096"/>
<dbReference type="EMBL" id="CP010519">
    <property type="protein sequence ID" value="AJE81472.1"/>
    <property type="molecule type" value="Genomic_DNA"/>
</dbReference>
<accession>A0A0B5ETN5</accession>
<dbReference type="InterPro" id="IPR001680">
    <property type="entry name" value="WD40_rpt"/>
</dbReference>
<evidence type="ECO:0000259" key="4">
    <source>
        <dbReference type="Pfam" id="PF00931"/>
    </source>
</evidence>
<reference evidence="5 6" key="1">
    <citation type="submission" date="2015-01" db="EMBL/GenBank/DDBJ databases">
        <title>Enhanced salinomycin production by adjusting the supply of polyketide extender units in Streptomyce albus DSM 41398.</title>
        <authorList>
            <person name="Lu C."/>
        </authorList>
    </citation>
    <scope>NUCLEOTIDE SEQUENCE [LARGE SCALE GENOMIC DNA]</scope>
    <source>
        <strain evidence="6">ATCC 21838 / DSM 41398 / FERM P-419 / JCM 4703 / NBRC 107858</strain>
    </source>
</reference>
<feature type="repeat" description="WD" evidence="1">
    <location>
        <begin position="881"/>
        <end position="913"/>
    </location>
</feature>
<keyword evidence="3" id="KW-0472">Membrane</keyword>
<dbReference type="Gene3D" id="3.40.50.300">
    <property type="entry name" value="P-loop containing nucleotide triphosphate hydrolases"/>
    <property type="match status" value="1"/>
</dbReference>